<evidence type="ECO:0000313" key="2">
    <source>
        <dbReference type="EMBL" id="KXK58298.1"/>
    </source>
</evidence>
<gene>
    <name evidence="2" type="ORF">AWW66_30555</name>
</gene>
<evidence type="ECO:0000256" key="1">
    <source>
        <dbReference type="SAM" id="MobiDB-lite"/>
    </source>
</evidence>
<proteinExistence type="predicted"/>
<evidence type="ECO:0000313" key="3">
    <source>
        <dbReference type="Proteomes" id="UP000070620"/>
    </source>
</evidence>
<comment type="caution">
    <text evidence="2">The sequence shown here is derived from an EMBL/GenBank/DDBJ whole genome shotgun (WGS) entry which is preliminary data.</text>
</comment>
<sequence length="70" mass="6854">MAEGVVGVPADTDDGDLHAFAAAQVGGEFVVRLAQASYRTRGGEVGRDAGVDGGRVDDPGAGVGGVVGEL</sequence>
<keyword evidence="3" id="KW-1185">Reference proteome</keyword>
<dbReference type="Proteomes" id="UP000070620">
    <property type="component" value="Unassembled WGS sequence"/>
</dbReference>
<protein>
    <submittedName>
        <fullName evidence="2">Uncharacterized protein</fullName>
    </submittedName>
</protein>
<name>A0A136PIS1_9ACTN</name>
<feature type="compositionally biased region" description="Gly residues" evidence="1">
    <location>
        <begin position="61"/>
        <end position="70"/>
    </location>
</feature>
<dbReference type="EMBL" id="LRQV01000213">
    <property type="protein sequence ID" value="KXK58298.1"/>
    <property type="molecule type" value="Genomic_DNA"/>
</dbReference>
<organism evidence="2 3">
    <name type="scientific">Micromonospora rosaria</name>
    <dbReference type="NCBI Taxonomy" id="47874"/>
    <lineage>
        <taxon>Bacteria</taxon>
        <taxon>Bacillati</taxon>
        <taxon>Actinomycetota</taxon>
        <taxon>Actinomycetes</taxon>
        <taxon>Micromonosporales</taxon>
        <taxon>Micromonosporaceae</taxon>
        <taxon>Micromonospora</taxon>
    </lineage>
</organism>
<dbReference type="AlphaFoldDB" id="A0A136PIS1"/>
<dbReference type="RefSeq" id="WP_067373815.1">
    <property type="nucleotide sequence ID" value="NZ_JBIUBN010000035.1"/>
</dbReference>
<feature type="region of interest" description="Disordered" evidence="1">
    <location>
        <begin position="42"/>
        <end position="70"/>
    </location>
</feature>
<reference evidence="2 3" key="1">
    <citation type="submission" date="2016-01" db="EMBL/GenBank/DDBJ databases">
        <title>Whole genome sequence and analysis of Micromonospora rosaria DSM 803, which can produce antibacterial substance rosamicin.</title>
        <authorList>
            <person name="Yang H."/>
            <person name="He X."/>
            <person name="Zhu D."/>
        </authorList>
    </citation>
    <scope>NUCLEOTIDE SEQUENCE [LARGE SCALE GENOMIC DNA]</scope>
    <source>
        <strain evidence="2 3">DSM 803</strain>
    </source>
</reference>
<accession>A0A136PIS1</accession>
<feature type="compositionally biased region" description="Basic and acidic residues" evidence="1">
    <location>
        <begin position="42"/>
        <end position="58"/>
    </location>
</feature>